<comment type="caution">
    <text evidence="2">The sequence shown here is derived from an EMBL/GenBank/DDBJ whole genome shotgun (WGS) entry which is preliminary data.</text>
</comment>
<evidence type="ECO:0000256" key="1">
    <source>
        <dbReference type="SAM" id="MobiDB-lite"/>
    </source>
</evidence>
<dbReference type="AlphaFoldDB" id="G5LNL4"/>
<dbReference type="Proteomes" id="UP000004642">
    <property type="component" value="Unassembled WGS sequence"/>
</dbReference>
<protein>
    <submittedName>
        <fullName evidence="2">Uncharacterized protein</fullName>
    </submittedName>
</protein>
<evidence type="ECO:0000313" key="3">
    <source>
        <dbReference type="Proteomes" id="UP000004642"/>
    </source>
</evidence>
<feature type="non-terminal residue" evidence="2">
    <location>
        <position position="1"/>
    </location>
</feature>
<feature type="region of interest" description="Disordered" evidence="1">
    <location>
        <begin position="1"/>
        <end position="21"/>
    </location>
</feature>
<gene>
    <name evidence="2" type="ORF">LTSEALA_2245</name>
</gene>
<reference evidence="2 3" key="1">
    <citation type="journal article" date="2011" name="BMC Genomics">
        <title>Genome sequencing reveals diversification of virulence factor content and possible host adaptation in distinct subpopulations of Salmonella enterica.</title>
        <authorList>
            <person name="den Bakker H.C."/>
            <person name="Moreno Switt A.I."/>
            <person name="Govoni G."/>
            <person name="Cummings C.A."/>
            <person name="Ranieri M.L."/>
            <person name="Degoricija L."/>
            <person name="Hoelzer K."/>
            <person name="Rodriguez-Rivera L.D."/>
            <person name="Brown S."/>
            <person name="Bolchacova E."/>
            <person name="Furtado M.R."/>
            <person name="Wiedmann M."/>
        </authorList>
    </citation>
    <scope>NUCLEOTIDE SEQUENCE [LARGE SCALE GENOMIC DNA]</scope>
    <source>
        <strain evidence="2 3">R6-377</strain>
    </source>
</reference>
<name>G5LNL4_SALET</name>
<accession>G5LNL4</accession>
<evidence type="ECO:0000313" key="2">
    <source>
        <dbReference type="EMBL" id="EHC39809.1"/>
    </source>
</evidence>
<sequence length="51" mass="5739">AALTATAPRARRGGRSFRSGQFRQARGIQFKAFNIQQPTAGMRQFRLGNMR</sequence>
<organism evidence="2 3">
    <name type="scientific">Salmonella enterica subsp. enterica serovar Alachua str. R6-377</name>
    <dbReference type="NCBI Taxonomy" id="913241"/>
    <lineage>
        <taxon>Bacteria</taxon>
        <taxon>Pseudomonadati</taxon>
        <taxon>Pseudomonadota</taxon>
        <taxon>Gammaproteobacteria</taxon>
        <taxon>Enterobacterales</taxon>
        <taxon>Enterobacteriaceae</taxon>
        <taxon>Salmonella</taxon>
    </lineage>
</organism>
<dbReference type="EMBL" id="AFCJ01000975">
    <property type="protein sequence ID" value="EHC39809.1"/>
    <property type="molecule type" value="Genomic_DNA"/>
</dbReference>
<proteinExistence type="predicted"/>